<dbReference type="Pfam" id="PF00665">
    <property type="entry name" value="rve"/>
    <property type="match status" value="1"/>
</dbReference>
<protein>
    <recommendedName>
        <fullName evidence="1">RNA-directed DNA polymerase</fullName>
        <ecNumber evidence="1">2.7.7.49</ecNumber>
    </recommendedName>
</protein>
<dbReference type="InterPro" id="IPR036397">
    <property type="entry name" value="RNaseH_sf"/>
</dbReference>
<keyword evidence="3" id="KW-0548">Nucleotidyltransferase</keyword>
<keyword evidence="7" id="KW-0695">RNA-directed DNA polymerase</keyword>
<feature type="domain" description="Integrase catalytic" evidence="9">
    <location>
        <begin position="268"/>
        <end position="424"/>
    </location>
</feature>
<dbReference type="InterPro" id="IPR043502">
    <property type="entry name" value="DNA/RNA_pol_sf"/>
</dbReference>
<dbReference type="PANTHER" id="PTHR37984:SF5">
    <property type="entry name" value="PROTEIN NYNRIN-LIKE"/>
    <property type="match status" value="1"/>
</dbReference>
<dbReference type="Pfam" id="PF17917">
    <property type="entry name" value="RT_RNaseH"/>
    <property type="match status" value="1"/>
</dbReference>
<keyword evidence="11" id="KW-1185">Reference proteome</keyword>
<reference evidence="10 11" key="1">
    <citation type="submission" date="2023-09" db="EMBL/GenBank/DDBJ databases">
        <title>Nesidiocoris tenuis whole genome shotgun sequence.</title>
        <authorList>
            <person name="Shibata T."/>
            <person name="Shimoda M."/>
            <person name="Kobayashi T."/>
            <person name="Uehara T."/>
        </authorList>
    </citation>
    <scope>NUCLEOTIDE SEQUENCE [LARGE SCALE GENOMIC DNA]</scope>
    <source>
        <strain evidence="10 11">Japan</strain>
    </source>
</reference>
<accession>A0ABN7A9T6</accession>
<dbReference type="PROSITE" id="PS50994">
    <property type="entry name" value="INTEGRASE"/>
    <property type="match status" value="1"/>
</dbReference>
<evidence type="ECO:0000256" key="2">
    <source>
        <dbReference type="ARBA" id="ARBA00022679"/>
    </source>
</evidence>
<evidence type="ECO:0000259" key="9">
    <source>
        <dbReference type="PROSITE" id="PS50994"/>
    </source>
</evidence>
<evidence type="ECO:0000256" key="8">
    <source>
        <dbReference type="SAM" id="MobiDB-lite"/>
    </source>
</evidence>
<evidence type="ECO:0000313" key="11">
    <source>
        <dbReference type="Proteomes" id="UP001307889"/>
    </source>
</evidence>
<dbReference type="Gene3D" id="3.10.20.370">
    <property type="match status" value="1"/>
</dbReference>
<evidence type="ECO:0000256" key="4">
    <source>
        <dbReference type="ARBA" id="ARBA00022722"/>
    </source>
</evidence>
<name>A0ABN7A9T6_9HEMI</name>
<proteinExistence type="predicted"/>
<organism evidence="10 11">
    <name type="scientific">Nesidiocoris tenuis</name>
    <dbReference type="NCBI Taxonomy" id="355587"/>
    <lineage>
        <taxon>Eukaryota</taxon>
        <taxon>Metazoa</taxon>
        <taxon>Ecdysozoa</taxon>
        <taxon>Arthropoda</taxon>
        <taxon>Hexapoda</taxon>
        <taxon>Insecta</taxon>
        <taxon>Pterygota</taxon>
        <taxon>Neoptera</taxon>
        <taxon>Paraneoptera</taxon>
        <taxon>Hemiptera</taxon>
        <taxon>Heteroptera</taxon>
        <taxon>Panheteroptera</taxon>
        <taxon>Cimicomorpha</taxon>
        <taxon>Miridae</taxon>
        <taxon>Dicyphina</taxon>
        <taxon>Nesidiocoris</taxon>
    </lineage>
</organism>
<evidence type="ECO:0000256" key="3">
    <source>
        <dbReference type="ARBA" id="ARBA00022695"/>
    </source>
</evidence>
<dbReference type="Gene3D" id="1.10.340.70">
    <property type="match status" value="1"/>
</dbReference>
<keyword evidence="6" id="KW-0378">Hydrolase</keyword>
<keyword evidence="2" id="KW-0808">Transferase</keyword>
<evidence type="ECO:0000256" key="1">
    <source>
        <dbReference type="ARBA" id="ARBA00012493"/>
    </source>
</evidence>
<dbReference type="InterPro" id="IPR001584">
    <property type="entry name" value="Integrase_cat-core"/>
</dbReference>
<dbReference type="InterPro" id="IPR012337">
    <property type="entry name" value="RNaseH-like_sf"/>
</dbReference>
<dbReference type="SUPFAM" id="SSF53098">
    <property type="entry name" value="Ribonuclease H-like"/>
    <property type="match status" value="1"/>
</dbReference>
<dbReference type="PANTHER" id="PTHR37984">
    <property type="entry name" value="PROTEIN CBG26694"/>
    <property type="match status" value="1"/>
</dbReference>
<keyword evidence="5" id="KW-0255">Endonuclease</keyword>
<dbReference type="InterPro" id="IPR041373">
    <property type="entry name" value="RT_RNaseH"/>
</dbReference>
<evidence type="ECO:0000256" key="5">
    <source>
        <dbReference type="ARBA" id="ARBA00022759"/>
    </source>
</evidence>
<dbReference type="EMBL" id="AP028909">
    <property type="protein sequence ID" value="BES87914.1"/>
    <property type="molecule type" value="Genomic_DNA"/>
</dbReference>
<evidence type="ECO:0000256" key="6">
    <source>
        <dbReference type="ARBA" id="ARBA00022801"/>
    </source>
</evidence>
<keyword evidence="4" id="KW-0540">Nuclease</keyword>
<dbReference type="SUPFAM" id="SSF56672">
    <property type="entry name" value="DNA/RNA polymerases"/>
    <property type="match status" value="1"/>
</dbReference>
<dbReference type="Pfam" id="PF17921">
    <property type="entry name" value="Integrase_H2C2"/>
    <property type="match status" value="1"/>
</dbReference>
<evidence type="ECO:0000313" key="10">
    <source>
        <dbReference type="EMBL" id="BES87914.1"/>
    </source>
</evidence>
<sequence length="575" mass="64548">MPVVLTTDASPTGVAAILSHEIEGLEQPIAYASRSLSTAEKNYSQLDREALAIVFGVNHFYNYLFGRHFVLVTDNMPLSRILHHNKALPQLTSSRLLRYASFLSGFDYTVKAKKGIDNVNVDCLSRAPIKYSAVSNDELIGKEADQICAQTVFQISSPAITFSIIQQETLKDPELGKILQNLTTSSEDSEFTVAEGILFRNDRIVIPSSLRSSILNELHQTHLGITKMKQLARRYVYWSGIDHDIERLVKSCAACALVRGNPPKVPIHPWDPPSENWERLHIDYAGPFENCFFLVCIDARSKWAEVKITSKPPTSSSTINLLESIFAFHGYPKVLVSDNASIFVGEEFREYCSNHGIFQKLIAPGHPATNGLAERNVQSLKNKLKAASNETSSIHDKIQRILLRYRATPLSDGKSPAENYLHRKLRIRLDAIFPNRPKPSNVSLMPCRSLREGERVQVRIHANNKPSWVFGEILKKLGKLHYLVLLDCGRKLKRHVNQLRSSLVAKSQKSVSFGPTQTFDVPKFPVGPDLPQNADVETSPVPDPTSPALPVLQPTVPERPIRPRRLPLRFRDFVM</sequence>
<gene>
    <name evidence="10" type="ORF">NTJ_00720</name>
</gene>
<dbReference type="CDD" id="cd09274">
    <property type="entry name" value="RNase_HI_RT_Ty3"/>
    <property type="match status" value="1"/>
</dbReference>
<evidence type="ECO:0000256" key="7">
    <source>
        <dbReference type="ARBA" id="ARBA00022918"/>
    </source>
</evidence>
<dbReference type="EC" id="2.7.7.49" evidence="1"/>
<dbReference type="InterPro" id="IPR050951">
    <property type="entry name" value="Retrovirus_Pol_polyprotein"/>
</dbReference>
<feature type="region of interest" description="Disordered" evidence="8">
    <location>
        <begin position="526"/>
        <end position="555"/>
    </location>
</feature>
<dbReference type="Gene3D" id="3.30.420.10">
    <property type="entry name" value="Ribonuclease H-like superfamily/Ribonuclease H"/>
    <property type="match status" value="1"/>
</dbReference>
<dbReference type="InterPro" id="IPR041588">
    <property type="entry name" value="Integrase_H2C2"/>
</dbReference>
<dbReference type="Proteomes" id="UP001307889">
    <property type="component" value="Chromosome 1"/>
</dbReference>